<evidence type="ECO:0000256" key="1">
    <source>
        <dbReference type="SAM" id="Phobius"/>
    </source>
</evidence>
<accession>A0A4Y2P0D0</accession>
<reference evidence="2 3" key="1">
    <citation type="journal article" date="2019" name="Sci. Rep.">
        <title>Orb-weaving spider Araneus ventricosus genome elucidates the spidroin gene catalogue.</title>
        <authorList>
            <person name="Kono N."/>
            <person name="Nakamura H."/>
            <person name="Ohtoshi R."/>
            <person name="Moran D.A.P."/>
            <person name="Shinohara A."/>
            <person name="Yoshida Y."/>
            <person name="Fujiwara M."/>
            <person name="Mori M."/>
            <person name="Tomita M."/>
            <person name="Arakawa K."/>
        </authorList>
    </citation>
    <scope>NUCLEOTIDE SEQUENCE [LARGE SCALE GENOMIC DNA]</scope>
</reference>
<dbReference type="AlphaFoldDB" id="A0A4Y2P0D0"/>
<proteinExistence type="predicted"/>
<keyword evidence="1" id="KW-1133">Transmembrane helix</keyword>
<organism evidence="2 3">
    <name type="scientific">Araneus ventricosus</name>
    <name type="common">Orbweaver spider</name>
    <name type="synonym">Epeira ventricosa</name>
    <dbReference type="NCBI Taxonomy" id="182803"/>
    <lineage>
        <taxon>Eukaryota</taxon>
        <taxon>Metazoa</taxon>
        <taxon>Ecdysozoa</taxon>
        <taxon>Arthropoda</taxon>
        <taxon>Chelicerata</taxon>
        <taxon>Arachnida</taxon>
        <taxon>Araneae</taxon>
        <taxon>Araneomorphae</taxon>
        <taxon>Entelegynae</taxon>
        <taxon>Araneoidea</taxon>
        <taxon>Araneidae</taxon>
        <taxon>Araneus</taxon>
    </lineage>
</organism>
<sequence length="109" mass="12783">MIRNLTDSFLQISPKVFGTSKQIYILRRKARIDDALENLQRTFSMPAFFIIVANFLSCGTVIGWFLFVDLSQYQFDVIIRDDEYLTNCYFLRNIKKSQIPVMNTTVKKV</sequence>
<protein>
    <submittedName>
        <fullName evidence="2">Uncharacterized protein</fullName>
    </submittedName>
</protein>
<keyword evidence="3" id="KW-1185">Reference proteome</keyword>
<evidence type="ECO:0000313" key="3">
    <source>
        <dbReference type="Proteomes" id="UP000499080"/>
    </source>
</evidence>
<feature type="transmembrane region" description="Helical" evidence="1">
    <location>
        <begin position="47"/>
        <end position="67"/>
    </location>
</feature>
<keyword evidence="1" id="KW-0472">Membrane</keyword>
<comment type="caution">
    <text evidence="2">The sequence shown here is derived from an EMBL/GenBank/DDBJ whole genome shotgun (WGS) entry which is preliminary data.</text>
</comment>
<keyword evidence="1" id="KW-0812">Transmembrane</keyword>
<gene>
    <name evidence="2" type="ORF">AVEN_124162_1</name>
</gene>
<dbReference type="OrthoDB" id="6436076at2759"/>
<evidence type="ECO:0000313" key="2">
    <source>
        <dbReference type="EMBL" id="GBN44804.1"/>
    </source>
</evidence>
<dbReference type="EMBL" id="BGPR01010198">
    <property type="protein sequence ID" value="GBN44804.1"/>
    <property type="molecule type" value="Genomic_DNA"/>
</dbReference>
<dbReference type="Proteomes" id="UP000499080">
    <property type="component" value="Unassembled WGS sequence"/>
</dbReference>
<name>A0A4Y2P0D0_ARAVE</name>